<evidence type="ECO:0000313" key="16">
    <source>
        <dbReference type="Proteomes" id="UP001375370"/>
    </source>
</evidence>
<evidence type="ECO:0000259" key="14">
    <source>
        <dbReference type="Pfam" id="PF02874"/>
    </source>
</evidence>
<keyword evidence="7 11" id="KW-0406">Ion transport</keyword>
<dbReference type="InterPro" id="IPR005294">
    <property type="entry name" value="ATP_synth_F1_asu"/>
</dbReference>
<evidence type="ECO:0000256" key="6">
    <source>
        <dbReference type="ARBA" id="ARBA00022967"/>
    </source>
</evidence>
<evidence type="ECO:0000256" key="7">
    <source>
        <dbReference type="ARBA" id="ARBA00023065"/>
    </source>
</evidence>
<dbReference type="Pfam" id="PF02874">
    <property type="entry name" value="ATP-synt_ab_N"/>
    <property type="match status" value="1"/>
</dbReference>
<dbReference type="InterPro" id="IPR000793">
    <property type="entry name" value="ATP_synth_asu_C"/>
</dbReference>
<feature type="domain" description="ATPase F1/V1/A1 complex alpha/beta subunit nucleotide-binding" evidence="12">
    <location>
        <begin position="149"/>
        <end position="364"/>
    </location>
</feature>
<dbReference type="InterPro" id="IPR004100">
    <property type="entry name" value="ATPase_F1/V1/A1_a/bsu_N"/>
</dbReference>
<dbReference type="PANTHER" id="PTHR48082">
    <property type="entry name" value="ATP SYNTHASE SUBUNIT ALPHA, MITOCHONDRIAL"/>
    <property type="match status" value="1"/>
</dbReference>
<dbReference type="Proteomes" id="UP001375370">
    <property type="component" value="Chromosome"/>
</dbReference>
<protein>
    <recommendedName>
        <fullName evidence="11">ATP synthase subunit alpha</fullName>
        <ecNumber evidence="11">7.1.2.2</ecNumber>
    </recommendedName>
    <alternativeName>
        <fullName evidence="11">ATP synthase F1 sector subunit alpha</fullName>
    </alternativeName>
    <alternativeName>
        <fullName evidence="11">F-ATPase subunit alpha</fullName>
    </alternativeName>
</protein>
<name>A0ABZ2J2R3_9CHLR</name>
<keyword evidence="16" id="KW-1185">Reference proteome</keyword>
<dbReference type="SUPFAM" id="SSF47917">
    <property type="entry name" value="C-terminal domain of alpha and beta subunits of F1 ATP synthase"/>
    <property type="match status" value="1"/>
</dbReference>
<accession>A0ABZ2J2R3</accession>
<dbReference type="InterPro" id="IPR036121">
    <property type="entry name" value="ATPase_F1/V1/A1_a/bsu_N_sf"/>
</dbReference>
<dbReference type="InterPro" id="IPR023366">
    <property type="entry name" value="ATP_synth_asu-like_sf"/>
</dbReference>
<keyword evidence="3 11" id="KW-0813">Transport</keyword>
<dbReference type="Gene3D" id="3.40.50.300">
    <property type="entry name" value="P-loop containing nucleotide triphosphate hydrolases"/>
    <property type="match status" value="1"/>
</dbReference>
<dbReference type="CDD" id="cd18116">
    <property type="entry name" value="ATP-synt_F1_alpha_N"/>
    <property type="match status" value="1"/>
</dbReference>
<gene>
    <name evidence="11 15" type="primary">atpA</name>
    <name evidence="15" type="ORF">V8247_07445</name>
</gene>
<organism evidence="15 16">
    <name type="scientific">Candidatus Dehalogenimonas loeffleri</name>
    <dbReference type="NCBI Taxonomy" id="3127115"/>
    <lineage>
        <taxon>Bacteria</taxon>
        <taxon>Bacillati</taxon>
        <taxon>Chloroflexota</taxon>
        <taxon>Dehalococcoidia</taxon>
        <taxon>Dehalococcoidales</taxon>
        <taxon>Dehalococcoidaceae</taxon>
        <taxon>Dehalogenimonas</taxon>
    </lineage>
</organism>
<dbReference type="PIRSF" id="PIRSF039088">
    <property type="entry name" value="F_ATPase_subunit_alpha"/>
    <property type="match status" value="1"/>
</dbReference>
<keyword evidence="11" id="KW-0375">Hydrogen ion transport</keyword>
<evidence type="ECO:0000256" key="10">
    <source>
        <dbReference type="ARBA" id="ARBA00023310"/>
    </source>
</evidence>
<evidence type="ECO:0000256" key="11">
    <source>
        <dbReference type="HAMAP-Rule" id="MF_01346"/>
    </source>
</evidence>
<dbReference type="RefSeq" id="WP_338737222.1">
    <property type="nucleotide sequence ID" value="NZ_CP146612.1"/>
</dbReference>
<evidence type="ECO:0000259" key="13">
    <source>
        <dbReference type="Pfam" id="PF00306"/>
    </source>
</evidence>
<keyword evidence="6 11" id="KW-1278">Translocase</keyword>
<dbReference type="InterPro" id="IPR020003">
    <property type="entry name" value="ATPase_a/bsu_AS"/>
</dbReference>
<reference evidence="15 16" key="1">
    <citation type="submission" date="2024-03" db="EMBL/GenBank/DDBJ databases">
        <title>A Dehalogenimonas Isolated from Estuarine Sediments Dihaloeliminates Chlorinated Alkanes.</title>
        <authorList>
            <person name="Yang Y."/>
            <person name="Wang H."/>
        </authorList>
    </citation>
    <scope>NUCLEOTIDE SEQUENCE [LARGE SCALE GENOMIC DNA]</scope>
    <source>
        <strain evidence="15 16">W</strain>
    </source>
</reference>
<dbReference type="InterPro" id="IPR033732">
    <property type="entry name" value="ATP_synth_F1_a_nt-bd_dom"/>
</dbReference>
<evidence type="ECO:0000256" key="4">
    <source>
        <dbReference type="ARBA" id="ARBA00022741"/>
    </source>
</evidence>
<keyword evidence="10 11" id="KW-0066">ATP synthesis</keyword>
<dbReference type="NCBIfam" id="TIGR00962">
    <property type="entry name" value="atpA"/>
    <property type="match status" value="1"/>
</dbReference>
<dbReference type="CDD" id="cd18113">
    <property type="entry name" value="ATP-synt_F1_alpha_C"/>
    <property type="match status" value="1"/>
</dbReference>
<comment type="function">
    <text evidence="11">Produces ATP from ADP in the presence of a proton gradient across the membrane. The alpha chain is a regulatory subunit.</text>
</comment>
<dbReference type="InterPro" id="IPR027417">
    <property type="entry name" value="P-loop_NTPase"/>
</dbReference>
<dbReference type="EC" id="7.1.2.2" evidence="11"/>
<keyword evidence="5 11" id="KW-0067">ATP-binding</keyword>
<dbReference type="Pfam" id="PF00006">
    <property type="entry name" value="ATP-synt_ab"/>
    <property type="match status" value="1"/>
</dbReference>
<dbReference type="CDD" id="cd01132">
    <property type="entry name" value="F1-ATPase_alpha_CD"/>
    <property type="match status" value="1"/>
</dbReference>
<dbReference type="InterPro" id="IPR038376">
    <property type="entry name" value="ATP_synth_asu_C_sf"/>
</dbReference>
<comment type="subcellular location">
    <subcellularLocation>
        <location evidence="11">Cell membrane</location>
        <topology evidence="11">Peripheral membrane protein</topology>
    </subcellularLocation>
    <subcellularLocation>
        <location evidence="1">Membrane</location>
    </subcellularLocation>
</comment>
<comment type="catalytic activity">
    <reaction evidence="11">
        <text>ATP + H2O + 4 H(+)(in) = ADP + phosphate + 5 H(+)(out)</text>
        <dbReference type="Rhea" id="RHEA:57720"/>
        <dbReference type="ChEBI" id="CHEBI:15377"/>
        <dbReference type="ChEBI" id="CHEBI:15378"/>
        <dbReference type="ChEBI" id="CHEBI:30616"/>
        <dbReference type="ChEBI" id="CHEBI:43474"/>
        <dbReference type="ChEBI" id="CHEBI:456216"/>
        <dbReference type="EC" id="7.1.2.2"/>
    </reaction>
</comment>
<evidence type="ECO:0000256" key="2">
    <source>
        <dbReference type="ARBA" id="ARBA00008936"/>
    </source>
</evidence>
<evidence type="ECO:0000256" key="3">
    <source>
        <dbReference type="ARBA" id="ARBA00022448"/>
    </source>
</evidence>
<proteinExistence type="inferred from homology"/>
<evidence type="ECO:0000313" key="15">
    <source>
        <dbReference type="EMBL" id="WWX25086.1"/>
    </source>
</evidence>
<dbReference type="SUPFAM" id="SSF52540">
    <property type="entry name" value="P-loop containing nucleoside triphosphate hydrolases"/>
    <property type="match status" value="1"/>
</dbReference>
<evidence type="ECO:0000256" key="8">
    <source>
        <dbReference type="ARBA" id="ARBA00023136"/>
    </source>
</evidence>
<feature type="domain" description="ATP synthase alpha subunit C-terminal" evidence="13">
    <location>
        <begin position="371"/>
        <end position="497"/>
    </location>
</feature>
<keyword evidence="8 11" id="KW-0472">Membrane</keyword>
<dbReference type="Pfam" id="PF00306">
    <property type="entry name" value="ATP-synt_ab_C"/>
    <property type="match status" value="1"/>
</dbReference>
<evidence type="ECO:0000256" key="5">
    <source>
        <dbReference type="ARBA" id="ARBA00022840"/>
    </source>
</evidence>
<dbReference type="InterPro" id="IPR000194">
    <property type="entry name" value="ATPase_F1/V1/A1_a/bsu_nucl-bd"/>
</dbReference>
<evidence type="ECO:0000259" key="12">
    <source>
        <dbReference type="Pfam" id="PF00006"/>
    </source>
</evidence>
<comment type="similarity">
    <text evidence="2 11">Belongs to the ATPase alpha/beta chains family.</text>
</comment>
<dbReference type="HAMAP" id="MF_01346">
    <property type="entry name" value="ATP_synth_alpha_bact"/>
    <property type="match status" value="1"/>
</dbReference>
<keyword evidence="4 11" id="KW-0547">Nucleotide-binding</keyword>
<dbReference type="PANTHER" id="PTHR48082:SF2">
    <property type="entry name" value="ATP SYNTHASE SUBUNIT ALPHA, MITOCHONDRIAL"/>
    <property type="match status" value="1"/>
</dbReference>
<dbReference type="SUPFAM" id="SSF50615">
    <property type="entry name" value="N-terminal domain of alpha and beta subunits of F1 ATP synthase"/>
    <property type="match status" value="1"/>
</dbReference>
<sequence>MSQRGLDIVSVIKEQIENFGSDVAVADVGTVIEVGDGIARIHGLASAEFNELLEFPGGVMGIAMNLEEDSVAAVLLGEDTLIKEGDQVRRTNRIIEVPVGEEMIGRVVNPLGQPIDGKGPLKTTKRRAIERVAPNVVTRQGVDTPVQTGIKAVDAMIPVGRGQRELIIGDRSTGKTAVAIDTIINQKGGNLLCIYVAIGQKTSKIAQLVGTLEKYGAMEHTIVVAASASDPAAFQYIAPFAGCAMGEEFMDSGKEALIVYDDLTKHAWAYRQLSLLLRRPPGREAYPGDVFYLHSRLLERAAKLNKENGGGSLTALPIIETQAQDVSAYIPTNVISITDGQIYLEPDLFNAGVRPALNVGISVSRVGSAAQTKAIKKVAGKLKLEMSQYQALAAFAQFGTSELDKTTRAQLERGQRITEVLKQLQYKPVAMENQVVIFHALLNGFLDDVEVASVSRFETDMYQFLQANYADITKTIATEKAFTEQTEKALNDALKEFKKSFVA</sequence>
<evidence type="ECO:0000256" key="9">
    <source>
        <dbReference type="ARBA" id="ARBA00023196"/>
    </source>
</evidence>
<dbReference type="PROSITE" id="PS00152">
    <property type="entry name" value="ATPASE_ALPHA_BETA"/>
    <property type="match status" value="1"/>
</dbReference>
<feature type="site" description="Required for activity" evidence="11">
    <location>
        <position position="362"/>
    </location>
</feature>
<dbReference type="Gene3D" id="2.40.30.20">
    <property type="match status" value="1"/>
</dbReference>
<dbReference type="Gene3D" id="1.20.150.20">
    <property type="entry name" value="ATP synthase alpha/beta chain, C-terminal domain"/>
    <property type="match status" value="1"/>
</dbReference>
<feature type="binding site" evidence="11">
    <location>
        <begin position="169"/>
        <end position="176"/>
    </location>
    <ligand>
        <name>ATP</name>
        <dbReference type="ChEBI" id="CHEBI:30616"/>
    </ligand>
</feature>
<evidence type="ECO:0000256" key="1">
    <source>
        <dbReference type="ARBA" id="ARBA00004370"/>
    </source>
</evidence>
<dbReference type="EMBL" id="CP146612">
    <property type="protein sequence ID" value="WWX25086.1"/>
    <property type="molecule type" value="Genomic_DNA"/>
</dbReference>
<feature type="domain" description="ATPase F1/V1/A1 complex alpha/beta subunit N-terminal" evidence="14">
    <location>
        <begin position="25"/>
        <end position="92"/>
    </location>
</feature>
<keyword evidence="9 11" id="KW-0139">CF(1)</keyword>
<dbReference type="NCBIfam" id="NF009884">
    <property type="entry name" value="PRK13343.1"/>
    <property type="match status" value="1"/>
</dbReference>
<keyword evidence="11" id="KW-1003">Cell membrane</keyword>